<evidence type="ECO:0008006" key="6">
    <source>
        <dbReference type="Google" id="ProtNLM"/>
    </source>
</evidence>
<name>X1FJ74_9ZZZZ</name>
<comment type="caution">
    <text evidence="5">The sequence shown here is derived from an EMBL/GenBank/DDBJ whole genome shotgun (WGS) entry which is preliminary data.</text>
</comment>
<dbReference type="InterPro" id="IPR023430">
    <property type="entry name" value="Pept_HybD-like_dom_sf"/>
</dbReference>
<dbReference type="GO" id="GO:0004190">
    <property type="term" value="F:aspartic-type endopeptidase activity"/>
    <property type="evidence" value="ECO:0007669"/>
    <property type="project" value="UniProtKB-KW"/>
</dbReference>
<evidence type="ECO:0000313" key="5">
    <source>
        <dbReference type="EMBL" id="GAH29444.1"/>
    </source>
</evidence>
<evidence type="ECO:0000256" key="2">
    <source>
        <dbReference type="ARBA" id="ARBA00022670"/>
    </source>
</evidence>
<dbReference type="Gene3D" id="3.40.50.1450">
    <property type="entry name" value="HybD-like"/>
    <property type="match status" value="1"/>
</dbReference>
<gene>
    <name evidence="5" type="ORF">S03H2_00951</name>
</gene>
<sequence>MNTLILGIGNPILTDDGVGIKIARKLKEGNARLEVIETSEAGIALLDLIAGYDKLIIIDSIKIEKGKPGDLYRLELEDLKPSKDFSSSHGIGIATA</sequence>
<evidence type="ECO:0000256" key="1">
    <source>
        <dbReference type="ARBA" id="ARBA00006814"/>
    </source>
</evidence>
<dbReference type="InterPro" id="IPR000671">
    <property type="entry name" value="Peptidase_A31"/>
</dbReference>
<keyword evidence="3" id="KW-0064">Aspartyl protease</keyword>
<evidence type="ECO:0000256" key="3">
    <source>
        <dbReference type="ARBA" id="ARBA00022750"/>
    </source>
</evidence>
<dbReference type="CDD" id="cd00518">
    <property type="entry name" value="H2MP"/>
    <property type="match status" value="1"/>
</dbReference>
<proteinExistence type="inferred from homology"/>
<dbReference type="PANTHER" id="PTHR30302">
    <property type="entry name" value="HYDROGENASE 1 MATURATION PROTEASE"/>
    <property type="match status" value="1"/>
</dbReference>
<dbReference type="AlphaFoldDB" id="X1FJ74"/>
<comment type="similarity">
    <text evidence="1">Belongs to the peptidase A31 family.</text>
</comment>
<protein>
    <recommendedName>
        <fullName evidence="6">Hydrogenase maturation protease</fullName>
    </recommendedName>
</protein>
<dbReference type="EMBL" id="BARU01000247">
    <property type="protein sequence ID" value="GAH29444.1"/>
    <property type="molecule type" value="Genomic_DNA"/>
</dbReference>
<feature type="non-terminal residue" evidence="5">
    <location>
        <position position="96"/>
    </location>
</feature>
<organism evidence="5">
    <name type="scientific">marine sediment metagenome</name>
    <dbReference type="NCBI Taxonomy" id="412755"/>
    <lineage>
        <taxon>unclassified sequences</taxon>
        <taxon>metagenomes</taxon>
        <taxon>ecological metagenomes</taxon>
    </lineage>
</organism>
<dbReference type="Pfam" id="PF01750">
    <property type="entry name" value="HycI"/>
    <property type="match status" value="1"/>
</dbReference>
<evidence type="ECO:0000256" key="4">
    <source>
        <dbReference type="ARBA" id="ARBA00022801"/>
    </source>
</evidence>
<reference evidence="5" key="1">
    <citation type="journal article" date="2014" name="Front. Microbiol.">
        <title>High frequency of phylogenetically diverse reductive dehalogenase-homologous genes in deep subseafloor sedimentary metagenomes.</title>
        <authorList>
            <person name="Kawai M."/>
            <person name="Futagami T."/>
            <person name="Toyoda A."/>
            <person name="Takaki Y."/>
            <person name="Nishi S."/>
            <person name="Hori S."/>
            <person name="Arai W."/>
            <person name="Tsubouchi T."/>
            <person name="Morono Y."/>
            <person name="Uchiyama I."/>
            <person name="Ito T."/>
            <person name="Fujiyama A."/>
            <person name="Inagaki F."/>
            <person name="Takami H."/>
        </authorList>
    </citation>
    <scope>NUCLEOTIDE SEQUENCE</scope>
    <source>
        <strain evidence="5">Expedition CK06-06</strain>
    </source>
</reference>
<dbReference type="PRINTS" id="PR00446">
    <property type="entry name" value="HYDRGNUPTAKE"/>
</dbReference>
<accession>X1FJ74</accession>
<dbReference type="GO" id="GO:0016485">
    <property type="term" value="P:protein processing"/>
    <property type="evidence" value="ECO:0007669"/>
    <property type="project" value="TreeGrafter"/>
</dbReference>
<dbReference type="GO" id="GO:0008047">
    <property type="term" value="F:enzyme activator activity"/>
    <property type="evidence" value="ECO:0007669"/>
    <property type="project" value="InterPro"/>
</dbReference>
<keyword evidence="4" id="KW-0378">Hydrolase</keyword>
<dbReference type="NCBIfam" id="TIGR00072">
    <property type="entry name" value="hydrog_prot"/>
    <property type="match status" value="1"/>
</dbReference>
<dbReference type="SUPFAM" id="SSF53163">
    <property type="entry name" value="HybD-like"/>
    <property type="match status" value="1"/>
</dbReference>
<dbReference type="PANTHER" id="PTHR30302:SF1">
    <property type="entry name" value="HYDROGENASE 2 MATURATION PROTEASE"/>
    <property type="match status" value="1"/>
</dbReference>
<keyword evidence="2" id="KW-0645">Protease</keyword>